<reference evidence="1" key="1">
    <citation type="submission" date="2021-12" db="EMBL/GenBank/DDBJ databases">
        <authorList>
            <person name="King R."/>
        </authorList>
    </citation>
    <scope>NUCLEOTIDE SEQUENCE</scope>
</reference>
<accession>A0A9N8KU85</accession>
<protein>
    <submittedName>
        <fullName evidence="1">Uncharacterized protein</fullName>
    </submittedName>
</protein>
<keyword evidence="2" id="KW-1185">Reference proteome</keyword>
<evidence type="ECO:0000313" key="1">
    <source>
        <dbReference type="EMBL" id="CAD0202555.1"/>
    </source>
</evidence>
<evidence type="ECO:0000313" key="2">
    <source>
        <dbReference type="Proteomes" id="UP001154114"/>
    </source>
</evidence>
<organism evidence="1 2">
    <name type="scientific">Chrysodeixis includens</name>
    <name type="common">Soybean looper</name>
    <name type="synonym">Pseudoplusia includens</name>
    <dbReference type="NCBI Taxonomy" id="689277"/>
    <lineage>
        <taxon>Eukaryota</taxon>
        <taxon>Metazoa</taxon>
        <taxon>Ecdysozoa</taxon>
        <taxon>Arthropoda</taxon>
        <taxon>Hexapoda</taxon>
        <taxon>Insecta</taxon>
        <taxon>Pterygota</taxon>
        <taxon>Neoptera</taxon>
        <taxon>Endopterygota</taxon>
        <taxon>Lepidoptera</taxon>
        <taxon>Glossata</taxon>
        <taxon>Ditrysia</taxon>
        <taxon>Noctuoidea</taxon>
        <taxon>Noctuidae</taxon>
        <taxon>Plusiinae</taxon>
        <taxon>Chrysodeixis</taxon>
    </lineage>
</organism>
<dbReference type="OrthoDB" id="10493096at2759"/>
<sequence length="118" mass="13529">MLTNIRRDVSDDLDPTEAGGVWRGAGEQIDVLPWQPRRLPRSLRSTVPFCLALISYHMVNNEKQPKQRSRVDKVKNTVGVQENAVLVVTSLRGELQSLRRMCWSWLRLRCAGDTQWVA</sequence>
<dbReference type="Proteomes" id="UP001154114">
    <property type="component" value="Chromosome 17"/>
</dbReference>
<gene>
    <name evidence="1" type="ORF">CINC_LOCUS4217</name>
</gene>
<proteinExistence type="predicted"/>
<dbReference type="AlphaFoldDB" id="A0A9N8KU85"/>
<dbReference type="EMBL" id="LR824020">
    <property type="protein sequence ID" value="CAD0202555.1"/>
    <property type="molecule type" value="Genomic_DNA"/>
</dbReference>
<name>A0A9N8KU85_CHRIL</name>